<feature type="region of interest" description="Disordered" evidence="7">
    <location>
        <begin position="242"/>
        <end position="262"/>
    </location>
</feature>
<feature type="transmembrane region" description="Helical" evidence="8">
    <location>
        <begin position="1547"/>
        <end position="1568"/>
    </location>
</feature>
<dbReference type="PROSITE" id="PS00154">
    <property type="entry name" value="ATPASE_E1_E2"/>
    <property type="match status" value="1"/>
</dbReference>
<feature type="compositionally biased region" description="Basic residues" evidence="7">
    <location>
        <begin position="693"/>
        <end position="703"/>
    </location>
</feature>
<dbReference type="Pfam" id="PF16209">
    <property type="entry name" value="PhoLip_ATPase_N"/>
    <property type="match status" value="1"/>
</dbReference>
<dbReference type="Pfam" id="PF13246">
    <property type="entry name" value="Cation_ATPase"/>
    <property type="match status" value="1"/>
</dbReference>
<keyword evidence="4" id="KW-0460">Magnesium</keyword>
<evidence type="ECO:0000256" key="1">
    <source>
        <dbReference type="ARBA" id="ARBA00004141"/>
    </source>
</evidence>
<feature type="transmembrane region" description="Helical" evidence="8">
    <location>
        <begin position="1595"/>
        <end position="1617"/>
    </location>
</feature>
<dbReference type="InterPro" id="IPR036412">
    <property type="entry name" value="HAD-like_sf"/>
</dbReference>
<dbReference type="SUPFAM" id="SSF81665">
    <property type="entry name" value="Calcium ATPase, transmembrane domain M"/>
    <property type="match status" value="1"/>
</dbReference>
<dbReference type="Proteomes" id="UP001530315">
    <property type="component" value="Unassembled WGS sequence"/>
</dbReference>
<dbReference type="PANTHER" id="PTHR24092:SF218">
    <property type="entry name" value="PHOSPHOLIPID-TRANSPORTING ATPASE"/>
    <property type="match status" value="1"/>
</dbReference>
<dbReference type="NCBIfam" id="TIGR01494">
    <property type="entry name" value="ATPase_P-type"/>
    <property type="match status" value="1"/>
</dbReference>
<evidence type="ECO:0000313" key="12">
    <source>
        <dbReference type="Proteomes" id="UP001530315"/>
    </source>
</evidence>
<protein>
    <recommendedName>
        <fullName evidence="13">P-type phospholipid transporter</fullName>
    </recommendedName>
</protein>
<dbReference type="Gene3D" id="3.40.1110.10">
    <property type="entry name" value="Calcium-transporting ATPase, cytoplasmic domain N"/>
    <property type="match status" value="1"/>
</dbReference>
<evidence type="ECO:0000313" key="11">
    <source>
        <dbReference type="EMBL" id="KAL3774903.1"/>
    </source>
</evidence>
<evidence type="ECO:0000256" key="6">
    <source>
        <dbReference type="ARBA" id="ARBA00023136"/>
    </source>
</evidence>
<feature type="transmembrane region" description="Helical" evidence="8">
    <location>
        <begin position="1664"/>
        <end position="1682"/>
    </location>
</feature>
<comment type="subcellular location">
    <subcellularLocation>
        <location evidence="1">Membrane</location>
        <topology evidence="1">Multi-pass membrane protein</topology>
    </subcellularLocation>
</comment>
<feature type="domain" description="P-type ATPase C-terminal" evidence="10">
    <location>
        <begin position="1374"/>
        <end position="1694"/>
    </location>
</feature>
<feature type="domain" description="P-type ATPase N-terminal" evidence="9">
    <location>
        <begin position="26"/>
        <end position="71"/>
    </location>
</feature>
<organism evidence="11 12">
    <name type="scientific">Stephanodiscus triporus</name>
    <dbReference type="NCBI Taxonomy" id="2934178"/>
    <lineage>
        <taxon>Eukaryota</taxon>
        <taxon>Sar</taxon>
        <taxon>Stramenopiles</taxon>
        <taxon>Ochrophyta</taxon>
        <taxon>Bacillariophyta</taxon>
        <taxon>Coscinodiscophyceae</taxon>
        <taxon>Thalassiosirophycidae</taxon>
        <taxon>Stephanodiscales</taxon>
        <taxon>Stephanodiscaceae</taxon>
        <taxon>Stephanodiscus</taxon>
    </lineage>
</organism>
<evidence type="ECO:0000256" key="8">
    <source>
        <dbReference type="SAM" id="Phobius"/>
    </source>
</evidence>
<evidence type="ECO:0000259" key="9">
    <source>
        <dbReference type="Pfam" id="PF16209"/>
    </source>
</evidence>
<dbReference type="GO" id="GO:0046872">
    <property type="term" value="F:metal ion binding"/>
    <property type="evidence" value="ECO:0007669"/>
    <property type="project" value="UniProtKB-KW"/>
</dbReference>
<keyword evidence="2 8" id="KW-0812">Transmembrane</keyword>
<proteinExistence type="predicted"/>
<evidence type="ECO:0000256" key="2">
    <source>
        <dbReference type="ARBA" id="ARBA00022692"/>
    </source>
</evidence>
<dbReference type="Pfam" id="PF16212">
    <property type="entry name" value="PhoLip_ATPase_C"/>
    <property type="match status" value="1"/>
</dbReference>
<reference evidence="11 12" key="1">
    <citation type="submission" date="2024-10" db="EMBL/GenBank/DDBJ databases">
        <title>Updated reference genomes for cyclostephanoid diatoms.</title>
        <authorList>
            <person name="Roberts W.R."/>
            <person name="Alverson A.J."/>
        </authorList>
    </citation>
    <scope>NUCLEOTIDE SEQUENCE [LARGE SCALE GENOMIC DNA]</scope>
    <source>
        <strain evidence="11 12">AJA276-08</strain>
    </source>
</reference>
<evidence type="ECO:0008006" key="13">
    <source>
        <dbReference type="Google" id="ProtNLM"/>
    </source>
</evidence>
<keyword evidence="3" id="KW-0479">Metal-binding</keyword>
<accession>A0ABD3NFX8</accession>
<dbReference type="InterPro" id="IPR008250">
    <property type="entry name" value="ATPase_P-typ_transduc_dom_A_sf"/>
</dbReference>
<feature type="transmembrane region" description="Helical" evidence="8">
    <location>
        <begin position="1437"/>
        <end position="1458"/>
    </location>
</feature>
<dbReference type="GO" id="GO:0016020">
    <property type="term" value="C:membrane"/>
    <property type="evidence" value="ECO:0007669"/>
    <property type="project" value="UniProtKB-SubCell"/>
</dbReference>
<feature type="region of interest" description="Disordered" evidence="7">
    <location>
        <begin position="670"/>
        <end position="717"/>
    </location>
</feature>
<evidence type="ECO:0000259" key="10">
    <source>
        <dbReference type="Pfam" id="PF16212"/>
    </source>
</evidence>
<sequence length="1710" mass="189318">MAPRKRNPGAGVEEQRIIDLGQPECNPPFADNSITTSRFTLLSFFPLAIRDQFRRNGNIYFLCIGFLMFLGYYTPLFYTSVSPWTTLGPLALVVSVSLLQEAYTDLKRHRSDNTTNRHPCVVLRRADTLDHKATRGQKKRTKRDPRLNDGHDLKVRVAGNEIPISFESIFRMNIRSGDLVIVRNREMIPADLILLASANEGGNAYIETSSIDGETNLKLRNSPRMPLNHGLLASAFARSSLPNGRSLHENEKADPQSHGSESIKQAVERVVNMSLLGHPDGVSALANPANADEGPIIGGNTSSKRKGLRLLIGNLAQAEAKRQRSLPKVGESVTYIASLTSEPPNTHVNNYSGKLTLPPDSEGGHSVHAPLNVENVLLRGAVLRNTEWVIGLVCFTGADTKLVMNSVATPSKFSQMDVLINRTVFFVLFIMIVCVCSLGAIAVYANQQSFHQLWYAGYISDPSEPWPYFNLVETSGIGNPQWETKTQNFIQNTLMFITLLSNFVPLALYVSVEIITIMMMMYVGWDLHMYHKESDTPAVARSTIVTDLGLVEYIFSDKTGTLTCNIMEFKRCSVDGHVFGMPLAKAAPQLESILSNDEDKFSDTVHPLEHLLAHSGSAACQSSIPDAFSGIEDKLTFNAEMFLRVMSICHTVVVEKDQVVPLSEQMFDSKKTGAKSRRRLDTGGSQDSGISGRAKKNKSKKKQKKEEEDGAPAGCAYQAESPDEGALVSAASKQYGFQLIGRNSSGVQISCPCPSLLEEKEIVKGLKDGSLSAKIIAAKTASPAGASLKYSRTQVKTVDDGVTPRIETWPILAINKFDSDRKRMSVLVRSPPELGSVPMLFCKGADSSMLTEAVCGGTRMLDSIVDKNDKRPKVKPESDADNSELDSLLGLQAHLGEFASEGLRTLVLGVRILSDEGAEKWLAKYKKAATSIENRDMELTAVAGEIEKDLHIVGATAIEDKLQDGVPETIAKLEKAGIKLWVLTGDKRETAIEIGYSTKVLTSKMHLTEVVDGPPENVKALVAMELMRHIKIGNLPDYQLSSLDAKKGFSFKSVLNCLSIVGDFRRNFWLSWRRIYLTGIKRLVLSKESFADHMEDLNEEIEAAKRKADPRVQRRKVRELAQSIIENFWADPNSDHNDLVSIVSDDPPGVFERAKSARESLKVRRQSESKMTELSRVQKLALTKLSTSNRDAFNEESLSMQSYRPSQENTNFDKRKRTVVEKLFAVDKDVRHGKLTKHLRNEYKEALSLDKKEQIGKKEIESMVGTMSPPPNSKSHFDVSSVKRGLVVEGAALKHLLGDPVLEEMLFAVASCSDSVIACRVSPIQKALLLKMVRKYVSPTPTTLAIGDGANDVGMIQEAHIGIGISGLEGQQAVNSSDFAIAQFRYLEPLLLIHGRWNFMRMSKAILYFFYKNTALVGILMIFTGKCLYSGTMLFDPWVTSVFNFVGGTVPIIFMAVFDRDIPRDYVLRNPEVYSSSQNNEFLSRRMTIRWVVLTVIHTITVYYLSAPILNLGGGVSSAFLGLMGNLGRDVPGDGEGGDLQVFGTTIYSQLIYVVTFKVLLLYIQALLETRSLVWGDFPTFACKRGKGEGWISRIAYSWVGVSWFSILFYICFLYVYGLSRLETLTYAKMLSLFAPQLIGTGGPQVGSFFNFVSASVHVLNMRSMTWMVSILIPTIAVVFDVSGKVYSNMFYPTQTQIHMEIAAESNEGK</sequence>
<dbReference type="Gene3D" id="2.70.150.10">
    <property type="entry name" value="Calcium-transporting ATPase, cytoplasmic transduction domain A"/>
    <property type="match status" value="1"/>
</dbReference>
<dbReference type="InterPro" id="IPR001757">
    <property type="entry name" value="P_typ_ATPase"/>
</dbReference>
<dbReference type="SUPFAM" id="SSF56784">
    <property type="entry name" value="HAD-like"/>
    <property type="match status" value="1"/>
</dbReference>
<keyword evidence="6 8" id="KW-0472">Membrane</keyword>
<dbReference type="SUPFAM" id="SSF81653">
    <property type="entry name" value="Calcium ATPase, transduction domain A"/>
    <property type="match status" value="1"/>
</dbReference>
<feature type="transmembrane region" description="Helical" evidence="8">
    <location>
        <begin position="59"/>
        <end position="78"/>
    </location>
</feature>
<dbReference type="Gene3D" id="3.40.50.1000">
    <property type="entry name" value="HAD superfamily/HAD-like"/>
    <property type="match status" value="2"/>
</dbReference>
<feature type="transmembrane region" description="Helical" evidence="8">
    <location>
        <begin position="1491"/>
        <end position="1510"/>
    </location>
</feature>
<dbReference type="InterPro" id="IPR023214">
    <property type="entry name" value="HAD_sf"/>
</dbReference>
<feature type="transmembrane region" description="Helical" evidence="8">
    <location>
        <begin position="1405"/>
        <end position="1425"/>
    </location>
</feature>
<dbReference type="InterPro" id="IPR023299">
    <property type="entry name" value="ATPase_P-typ_cyto_dom_N"/>
</dbReference>
<comment type="caution">
    <text evidence="11">The sequence shown here is derived from an EMBL/GenBank/DDBJ whole genome shotgun (WGS) entry which is preliminary data.</text>
</comment>
<keyword evidence="12" id="KW-1185">Reference proteome</keyword>
<feature type="transmembrane region" description="Helical" evidence="8">
    <location>
        <begin position="424"/>
        <end position="445"/>
    </location>
</feature>
<evidence type="ECO:0000256" key="7">
    <source>
        <dbReference type="SAM" id="MobiDB-lite"/>
    </source>
</evidence>
<feature type="compositionally biased region" description="Basic and acidic residues" evidence="7">
    <location>
        <begin position="246"/>
        <end position="255"/>
    </location>
</feature>
<dbReference type="InterPro" id="IPR032631">
    <property type="entry name" value="P-type_ATPase_N"/>
</dbReference>
<dbReference type="InterPro" id="IPR018303">
    <property type="entry name" value="ATPase_P-typ_P_site"/>
</dbReference>
<keyword evidence="5 8" id="KW-1133">Transmembrane helix</keyword>
<dbReference type="InterPro" id="IPR032630">
    <property type="entry name" value="P_typ_ATPase_c"/>
</dbReference>
<dbReference type="EMBL" id="JALLAZ020001441">
    <property type="protein sequence ID" value="KAL3774903.1"/>
    <property type="molecule type" value="Genomic_DNA"/>
</dbReference>
<name>A0ABD3NFX8_9STRA</name>
<evidence type="ECO:0000256" key="5">
    <source>
        <dbReference type="ARBA" id="ARBA00022989"/>
    </source>
</evidence>
<evidence type="ECO:0000256" key="4">
    <source>
        <dbReference type="ARBA" id="ARBA00022842"/>
    </source>
</evidence>
<gene>
    <name evidence="11" type="ORF">ACHAW5_009122</name>
</gene>
<feature type="transmembrane region" description="Helical" evidence="8">
    <location>
        <begin position="503"/>
        <end position="525"/>
    </location>
</feature>
<dbReference type="InterPro" id="IPR023298">
    <property type="entry name" value="ATPase_P-typ_TM_dom_sf"/>
</dbReference>
<evidence type="ECO:0000256" key="3">
    <source>
        <dbReference type="ARBA" id="ARBA00022723"/>
    </source>
</evidence>
<dbReference type="PANTHER" id="PTHR24092">
    <property type="entry name" value="PROBABLE PHOSPHOLIPID-TRANSPORTING ATPASE"/>
    <property type="match status" value="1"/>
</dbReference>
<dbReference type="SUPFAM" id="SSF81660">
    <property type="entry name" value="Metal cation-transporting ATPase, ATP-binding domain N"/>
    <property type="match status" value="1"/>
</dbReference>